<reference evidence="3 4" key="1">
    <citation type="submission" date="2020-10" db="EMBL/GenBank/DDBJ databases">
        <authorList>
            <person name="Peeters C."/>
        </authorList>
    </citation>
    <scope>NUCLEOTIDE SEQUENCE [LARGE SCALE GENOMIC DNA]</scope>
    <source>
        <strain evidence="3 4">LMG 27952</strain>
    </source>
</reference>
<organism evidence="3 4">
    <name type="scientific">Paraburkholderia hiiakae</name>
    <dbReference type="NCBI Taxonomy" id="1081782"/>
    <lineage>
        <taxon>Bacteria</taxon>
        <taxon>Pseudomonadati</taxon>
        <taxon>Pseudomonadota</taxon>
        <taxon>Betaproteobacteria</taxon>
        <taxon>Burkholderiales</taxon>
        <taxon>Burkholderiaceae</taxon>
        <taxon>Paraburkholderia</taxon>
    </lineage>
</organism>
<evidence type="ECO:0000256" key="1">
    <source>
        <dbReference type="ARBA" id="ARBA00005254"/>
    </source>
</evidence>
<dbReference type="PANTHER" id="PTHR43802">
    <property type="entry name" value="ENOYL-COA HYDRATASE"/>
    <property type="match status" value="1"/>
</dbReference>
<dbReference type="Proteomes" id="UP000656319">
    <property type="component" value="Unassembled WGS sequence"/>
</dbReference>
<dbReference type="EC" id="4.1.3.36" evidence="3"/>
<dbReference type="PANTHER" id="PTHR43802:SF1">
    <property type="entry name" value="IP11341P-RELATED"/>
    <property type="match status" value="1"/>
</dbReference>
<evidence type="ECO:0000256" key="2">
    <source>
        <dbReference type="RuleBase" id="RU003707"/>
    </source>
</evidence>
<dbReference type="Gene3D" id="3.90.226.10">
    <property type="entry name" value="2-enoyl-CoA Hydratase, Chain A, domain 1"/>
    <property type="match status" value="1"/>
</dbReference>
<keyword evidence="3" id="KW-0456">Lyase</keyword>
<proteinExistence type="inferred from homology"/>
<dbReference type="EMBL" id="CAJHCQ010000014">
    <property type="protein sequence ID" value="CAD6550948.1"/>
    <property type="molecule type" value="Genomic_DNA"/>
</dbReference>
<keyword evidence="4" id="KW-1185">Reference proteome</keyword>
<comment type="similarity">
    <text evidence="1 2">Belongs to the enoyl-CoA hydratase/isomerase family.</text>
</comment>
<dbReference type="PROSITE" id="PS00166">
    <property type="entry name" value="ENOYL_COA_HYDRATASE"/>
    <property type="match status" value="1"/>
</dbReference>
<dbReference type="SUPFAM" id="SSF52096">
    <property type="entry name" value="ClpP/crotonase"/>
    <property type="match status" value="1"/>
</dbReference>
<dbReference type="Pfam" id="PF00378">
    <property type="entry name" value="ECH_1"/>
    <property type="match status" value="1"/>
</dbReference>
<dbReference type="GO" id="GO:0008935">
    <property type="term" value="F:1,4-dihydroxy-2-naphthoyl-CoA synthase activity"/>
    <property type="evidence" value="ECO:0007669"/>
    <property type="project" value="UniProtKB-EC"/>
</dbReference>
<dbReference type="InterPro" id="IPR001753">
    <property type="entry name" value="Enoyl-CoA_hydra/iso"/>
</dbReference>
<dbReference type="InterPro" id="IPR029045">
    <property type="entry name" value="ClpP/crotonase-like_dom_sf"/>
</dbReference>
<sequence length="273" mass="29885">MKREDVNEVASEIIDGTAWITINRPAKLNALSSTVVIEMRRLVQQFNDDAEVRVIVIQGAGKAFSVGYDIAEEVAAGIERAEDWHAALTRNVDLSMSVWASHKPTIAAVDGWCLAGACELAMACDLVIATDRSQFGEPEIRFGSGPVTILMPFLIGQKKTNELLLTGDVIDAHEAERIGMINRVVAPDELHGCVEKLARKLALTPPITLKLTKIALTRAYEAMGLRQAVNANLDVAATLNSAYSPEKAEFTQRVKQDGLRSALDWRDTRYGKL</sequence>
<accession>A0ABN7I793</accession>
<comment type="caution">
    <text evidence="3">The sequence shown here is derived from an EMBL/GenBank/DDBJ whole genome shotgun (WGS) entry which is preliminary data.</text>
</comment>
<evidence type="ECO:0000313" key="3">
    <source>
        <dbReference type="EMBL" id="CAD6550948.1"/>
    </source>
</evidence>
<gene>
    <name evidence="3" type="primary">menB_4</name>
    <name evidence="3" type="ORF">LMG27952_05095</name>
</gene>
<dbReference type="InterPro" id="IPR018376">
    <property type="entry name" value="Enoyl-CoA_hyd/isom_CS"/>
</dbReference>
<protein>
    <submittedName>
        <fullName evidence="3">1,4-dihydroxy-2-naphthoyl-CoA synthase</fullName>
        <ecNumber evidence="3">4.1.3.36</ecNumber>
    </submittedName>
</protein>
<dbReference type="RefSeq" id="WP_201698639.1">
    <property type="nucleotide sequence ID" value="NZ_CAJHCQ010000014.1"/>
</dbReference>
<dbReference type="CDD" id="cd06558">
    <property type="entry name" value="crotonase-like"/>
    <property type="match status" value="1"/>
</dbReference>
<name>A0ABN7I793_9BURK</name>
<evidence type="ECO:0000313" key="4">
    <source>
        <dbReference type="Proteomes" id="UP000656319"/>
    </source>
</evidence>